<dbReference type="OrthoDB" id="20837at2"/>
<dbReference type="InterPro" id="IPR036188">
    <property type="entry name" value="FAD/NAD-bd_sf"/>
</dbReference>
<evidence type="ECO:0000313" key="2">
    <source>
        <dbReference type="Proteomes" id="UP000298433"/>
    </source>
</evidence>
<dbReference type="AlphaFoldDB" id="A0A4R8XNX8"/>
<evidence type="ECO:0000313" key="1">
    <source>
        <dbReference type="EMBL" id="TFC79647.1"/>
    </source>
</evidence>
<proteinExistence type="predicted"/>
<dbReference type="Gene3D" id="3.50.50.60">
    <property type="entry name" value="FAD/NAD(P)-binding domain"/>
    <property type="match status" value="1"/>
</dbReference>
<comment type="caution">
    <text evidence="1">The sequence shown here is derived from an EMBL/GenBank/DDBJ whole genome shotgun (WGS) entry which is preliminary data.</text>
</comment>
<accession>A0A4R8XNX8</accession>
<sequence>MPQYLVGHEGRLDVIDTTLTELPGLFLTGSAYRGVGLASFIAERTAAAIVSARVAHEATTTSALAD</sequence>
<reference evidence="1 2" key="1">
    <citation type="submission" date="2019-03" db="EMBL/GenBank/DDBJ databases">
        <title>Genomics of glacier-inhabiting Cryobacterium strains.</title>
        <authorList>
            <person name="Liu Q."/>
            <person name="Xin Y.-H."/>
        </authorList>
    </citation>
    <scope>NUCLEOTIDE SEQUENCE [LARGE SCALE GENOMIC DNA]</scope>
    <source>
        <strain evidence="1 2">TMT2-48-2</strain>
    </source>
</reference>
<dbReference type="Proteomes" id="UP000298433">
    <property type="component" value="Unassembled WGS sequence"/>
</dbReference>
<dbReference type="EMBL" id="SOGN01000044">
    <property type="protein sequence ID" value="TFC79647.1"/>
    <property type="molecule type" value="Genomic_DNA"/>
</dbReference>
<organism evidence="1 2">
    <name type="scientific">Cryobacterium cheniae</name>
    <dbReference type="NCBI Taxonomy" id="1259262"/>
    <lineage>
        <taxon>Bacteria</taxon>
        <taxon>Bacillati</taxon>
        <taxon>Actinomycetota</taxon>
        <taxon>Actinomycetes</taxon>
        <taxon>Micrococcales</taxon>
        <taxon>Microbacteriaceae</taxon>
        <taxon>Cryobacterium</taxon>
    </lineage>
</organism>
<keyword evidence="2" id="KW-1185">Reference proteome</keyword>
<gene>
    <name evidence="1" type="ORF">E3T23_10330</name>
</gene>
<name>A0A4R8XNX8_9MICO</name>
<evidence type="ECO:0008006" key="3">
    <source>
        <dbReference type="Google" id="ProtNLM"/>
    </source>
</evidence>
<protein>
    <recommendedName>
        <fullName evidence="3">Amine oxidase domain-containing protein</fullName>
    </recommendedName>
</protein>